<dbReference type="InterPro" id="IPR051604">
    <property type="entry name" value="Ergot_Alk_Oxidoreductase"/>
</dbReference>
<sequence>MLILGASGKTGRRVAALLRLRGVPVRAASRSSSTRFDWGDPSGWDAALKGVAAVYVVAPTTPGPVSEFVARAKAAGVSRLVLLSGRGADKWGDSRFGRDMLDAEAAVRGSTLEWTVLRPTNFFQNFTDPQAHCDTIAAGELALPVGPLTEAMIDVDNVADVIATVLTEPGRHAGQVYELSGPRALTYREAVELISLATDRPISYSEIDVDDYAATLIRQGLDEHYAYCVSDMYVIIARGTLATPTDGVRTLLGREPRAFEDFVVRAAAGGSWLAEQRGPQ</sequence>
<evidence type="ECO:0000313" key="3">
    <source>
        <dbReference type="Proteomes" id="UP000233786"/>
    </source>
</evidence>
<organism evidence="2 3">
    <name type="scientific">Saccharopolyspora spinosa</name>
    <dbReference type="NCBI Taxonomy" id="60894"/>
    <lineage>
        <taxon>Bacteria</taxon>
        <taxon>Bacillati</taxon>
        <taxon>Actinomycetota</taxon>
        <taxon>Actinomycetes</taxon>
        <taxon>Pseudonocardiales</taxon>
        <taxon>Pseudonocardiaceae</taxon>
        <taxon>Saccharopolyspora</taxon>
    </lineage>
</organism>
<dbReference type="Proteomes" id="UP000233786">
    <property type="component" value="Unassembled WGS sequence"/>
</dbReference>
<proteinExistence type="predicted"/>
<feature type="domain" description="NAD(P)-binding" evidence="1">
    <location>
        <begin position="5"/>
        <end position="169"/>
    </location>
</feature>
<dbReference type="Pfam" id="PF13460">
    <property type="entry name" value="NAD_binding_10"/>
    <property type="match status" value="1"/>
</dbReference>
<comment type="caution">
    <text evidence="2">The sequence shown here is derived from an EMBL/GenBank/DDBJ whole genome shotgun (WGS) entry which is preliminary data.</text>
</comment>
<dbReference type="SUPFAM" id="SSF51735">
    <property type="entry name" value="NAD(P)-binding Rossmann-fold domains"/>
    <property type="match status" value="1"/>
</dbReference>
<dbReference type="EMBL" id="PJNB01000001">
    <property type="protein sequence ID" value="PKW17641.1"/>
    <property type="molecule type" value="Genomic_DNA"/>
</dbReference>
<gene>
    <name evidence="2" type="ORF">A8926_5629</name>
</gene>
<dbReference type="InterPro" id="IPR016040">
    <property type="entry name" value="NAD(P)-bd_dom"/>
</dbReference>
<dbReference type="PANTHER" id="PTHR43162">
    <property type="match status" value="1"/>
</dbReference>
<protein>
    <submittedName>
        <fullName evidence="2">Uncharacterized protein YbjT (DUF2867 family)</fullName>
    </submittedName>
</protein>
<dbReference type="AlphaFoldDB" id="A0A2N3Y489"/>
<dbReference type="InterPro" id="IPR036291">
    <property type="entry name" value="NAD(P)-bd_dom_sf"/>
</dbReference>
<dbReference type="Gene3D" id="3.40.50.720">
    <property type="entry name" value="NAD(P)-binding Rossmann-like Domain"/>
    <property type="match status" value="1"/>
</dbReference>
<keyword evidence="3" id="KW-1185">Reference proteome</keyword>
<name>A0A2N3Y489_SACSN</name>
<evidence type="ECO:0000313" key="2">
    <source>
        <dbReference type="EMBL" id="PKW17641.1"/>
    </source>
</evidence>
<dbReference type="Gene3D" id="3.90.25.10">
    <property type="entry name" value="UDP-galactose 4-epimerase, domain 1"/>
    <property type="match status" value="1"/>
</dbReference>
<reference evidence="2" key="1">
    <citation type="submission" date="2017-12" db="EMBL/GenBank/DDBJ databases">
        <title>Sequencing the genomes of 1000 Actinobacteria strains.</title>
        <authorList>
            <person name="Klenk H.-P."/>
        </authorList>
    </citation>
    <scope>NUCLEOTIDE SEQUENCE [LARGE SCALE GENOMIC DNA]</scope>
    <source>
        <strain evidence="2">DSM 44228</strain>
    </source>
</reference>
<accession>A0A2N3Y489</accession>
<dbReference type="STRING" id="994479.GCA_000194155_00824"/>
<dbReference type="PANTHER" id="PTHR43162:SF1">
    <property type="entry name" value="PRESTALK A DIFFERENTIATION PROTEIN A"/>
    <property type="match status" value="1"/>
</dbReference>
<evidence type="ECO:0000259" key="1">
    <source>
        <dbReference type="Pfam" id="PF13460"/>
    </source>
</evidence>